<dbReference type="InterPro" id="IPR038190">
    <property type="entry name" value="SRI_sf"/>
</dbReference>
<dbReference type="GO" id="GO:0032259">
    <property type="term" value="P:methylation"/>
    <property type="evidence" value="ECO:0007669"/>
    <property type="project" value="UniProtKB-KW"/>
</dbReference>
<evidence type="ECO:0000256" key="3">
    <source>
        <dbReference type="ARBA" id="ARBA00012178"/>
    </source>
</evidence>
<sequence length="1755" mass="200089">MPPKKRKPVVVGTVSTRSTRRESIVNIEVPKLKGRYKKVSKDVSIEPSTKKEKEEIPISSTEETVSVPLKEQASETLNFASDEVALDNVALQEEVCSSEPLVVPKDKISNVDTKKKASGKRLSLVDQPMEVEVPKDEACSIATKKKASGKRLSVTDTPMEVEVGDEPMEIEVETSTEAKTKEDIIDVTEHDYTSYTVDSDPVKRTSESPEQPKSGILDILNDWSDEGNSADLVLSHKEKSLAEDQQSLIDILEGNATEPLKPLVISTDGPRSYDENIIEECVVEDDFNIVSIDNIETSQEATSSSTESRRFTRSSQKSQNIKIRIQTGDEVQSMVFKKTAEGVVAVQDEFLSDPDNNEMHSNDSNYEVHEEHVICDSLEPIIEKLEQKLENVLKVKANESEGLNEKISKLSVKEETDDKTPKKHWKKSLYFATKTSPEINETDESPKPKKQFSMQMIDTKQTEFNYQAYKFKNLETEGESTSTSNDSNHPKSLLRPSKKKESMSPESLNQMRSNIDASISEVLRRYTSEDVSTSDSKQTKKPSKSKQNKLKKDLESWDDVRRSDRIKTILPVKKKSRGLVKSKSEPALSTDESSIQSDSDKPTPAPSPKPTKTVKMKPKSKSMDNLDQQDIPKVTVTPQELPKPPNIKPDKSGKAEIAARLKTFAHLKENQYKTDRQVSKEAKEMVCDCYLAEEDIEKNEYGCGDDCLNRLLMIECGELCQVRERCTNKKFQKSAFAPVEVFKTEKKGLGLRAAANIAYGEFILEYIGEVLDPDEFDKRAEEYAKDKNIHFYFMSLRSDAIIDATMKGNISRFINHSCDPNAETQKWTVNGELRIGFFSTRTILAGEEITFDYQFQRYGKEAQKCYCEAQICRGWLGERPDDSDDDEEEEEEEDEEEEEEPQKVEPTKSEVQIPPEAVKELITAEIVSSSEPVEKPDVPEGAAVATEITGEAPIQQPSPKKTVKKKSKKEILFEDFDQLNDEIDMLVTTGLKNQAHTLKLSRLMVRAKDLEQRKKLLRVLRRGELPCRRLFLDYHGLRLMHGYMIDAQQLKPNLKEATPKVDVSQTKLELLQTLAVLPIQNKTMLIESKVLPAVEKWSKNEDIVEDGDQRELRRSKRHYMDSSEKEKIDEIKFLATKLLEEWKNLKQIFRIPKKQRIEQMKEHEKEANRKFIEVSHAQEKESSRKNDHRYRSWSRYKSERESSNKKRYEDKGRPSAEYLKISKHERRKLFALQMELKEEERRSQQREMWRQHEINCMLIGADPRFTAPFDPSKGFQYIWNPSLGQWQALPVPTSQNRGVFNSPVTPHSTPGVPTPYSTPKPSYVTHYPPPMMSLPGMQSASSQYSGIPPQLNPMGSMVQGINAPAPVMPGNVLGITSLQSNPGIAGIVAAMPGINTPPLQLPIYEEDPSQVRFAGPIPPPAKLPPKWRCAKDKYGRPYYYHLVIRKSQWEPPPLPEIKPEPELVSASESSDSDSSSTTLSDSSDDSDTDDEDDAKLLVQVKKQISMKSVLPDRVKKEVAWESESVTPSPDIKLESDNDEIPAKLLSSIDQRLKEQFSLDDQGPPKKKRREGLCQEIIISPRTEEDRKHYKENMKKYKATKEKLKRQKEQMLLQAKKKARLSMDVDDVKKLREKRSTKTSPNRSRHRETKAMEDEHAKKIKETFRLNMANTVVSCLNVHKKPECKDAKITSTDDFKHLARKLTHHVMVKEIKHLATIDDLVCNDNVKSKAREFIKKYMSKFGEVYYRRPDEPDFID</sequence>
<dbReference type="Gene3D" id="1.10.1740.100">
    <property type="entry name" value="Set2, Rpb1 interacting domain"/>
    <property type="match status" value="1"/>
</dbReference>
<dbReference type="FunFam" id="2.170.270.10:FF:000016">
    <property type="entry name" value="Histone-lysine N-methyltransferase"/>
    <property type="match status" value="1"/>
</dbReference>
<feature type="domain" description="Post-SET" evidence="21">
    <location>
        <begin position="861"/>
        <end position="877"/>
    </location>
</feature>
<keyword evidence="15" id="KW-0804">Transcription</keyword>
<dbReference type="GO" id="GO:0046872">
    <property type="term" value="F:metal ion binding"/>
    <property type="evidence" value="ECO:0007669"/>
    <property type="project" value="UniProtKB-KW"/>
</dbReference>
<evidence type="ECO:0000256" key="10">
    <source>
        <dbReference type="ARBA" id="ARBA00022723"/>
    </source>
</evidence>
<feature type="compositionally biased region" description="Basic and acidic residues" evidence="18">
    <location>
        <begin position="40"/>
        <end position="56"/>
    </location>
</feature>
<feature type="region of interest" description="Disordered" evidence="18">
    <location>
        <begin position="191"/>
        <end position="221"/>
    </location>
</feature>
<dbReference type="GO" id="GO:0005634">
    <property type="term" value="C:nucleus"/>
    <property type="evidence" value="ECO:0007669"/>
    <property type="project" value="UniProtKB-SubCell"/>
</dbReference>
<dbReference type="PROSITE" id="PS51215">
    <property type="entry name" value="AWS"/>
    <property type="match status" value="1"/>
</dbReference>
<gene>
    <name evidence="23" type="ORF">CEUTPL_LOCUS12177</name>
</gene>
<feature type="domain" description="WW" evidence="19">
    <location>
        <begin position="1421"/>
        <end position="1454"/>
    </location>
</feature>
<dbReference type="GO" id="GO:0006355">
    <property type="term" value="P:regulation of DNA-templated transcription"/>
    <property type="evidence" value="ECO:0007669"/>
    <property type="project" value="InterPro"/>
</dbReference>
<feature type="region of interest" description="Disordered" evidence="18">
    <location>
        <begin position="876"/>
        <end position="915"/>
    </location>
</feature>
<feature type="compositionally biased region" description="Basic and acidic residues" evidence="18">
    <location>
        <begin position="550"/>
        <end position="567"/>
    </location>
</feature>
<organism evidence="23 24">
    <name type="scientific">Ceutorhynchus assimilis</name>
    <name type="common">cabbage seed weevil</name>
    <dbReference type="NCBI Taxonomy" id="467358"/>
    <lineage>
        <taxon>Eukaryota</taxon>
        <taxon>Metazoa</taxon>
        <taxon>Ecdysozoa</taxon>
        <taxon>Arthropoda</taxon>
        <taxon>Hexapoda</taxon>
        <taxon>Insecta</taxon>
        <taxon>Pterygota</taxon>
        <taxon>Neoptera</taxon>
        <taxon>Endopterygota</taxon>
        <taxon>Coleoptera</taxon>
        <taxon>Polyphaga</taxon>
        <taxon>Cucujiformia</taxon>
        <taxon>Curculionidae</taxon>
        <taxon>Ceutorhynchinae</taxon>
        <taxon>Ceutorhynchus</taxon>
    </lineage>
</organism>
<feature type="region of interest" description="Disordered" evidence="18">
    <location>
        <begin position="1450"/>
        <end position="1491"/>
    </location>
</feature>
<dbReference type="InterPro" id="IPR001202">
    <property type="entry name" value="WW_dom"/>
</dbReference>
<keyword evidence="9" id="KW-0949">S-adenosyl-L-methionine</keyword>
<keyword evidence="10" id="KW-0479">Metal-binding</keyword>
<evidence type="ECO:0000259" key="21">
    <source>
        <dbReference type="PROSITE" id="PS50868"/>
    </source>
</evidence>
<evidence type="ECO:0000256" key="4">
    <source>
        <dbReference type="ARBA" id="ARBA00022454"/>
    </source>
</evidence>
<dbReference type="InterPro" id="IPR001214">
    <property type="entry name" value="SET_dom"/>
</dbReference>
<feature type="region of interest" description="Disordered" evidence="18">
    <location>
        <begin position="1632"/>
        <end position="1653"/>
    </location>
</feature>
<dbReference type="SMART" id="SM00570">
    <property type="entry name" value="AWS"/>
    <property type="match status" value="1"/>
</dbReference>
<dbReference type="EMBL" id="OU892283">
    <property type="protein sequence ID" value="CAG9771752.1"/>
    <property type="molecule type" value="Genomic_DNA"/>
</dbReference>
<keyword evidence="12" id="KW-0862">Zinc</keyword>
<dbReference type="InterPro" id="IPR036020">
    <property type="entry name" value="WW_dom_sf"/>
</dbReference>
<keyword evidence="16" id="KW-0539">Nucleus</keyword>
<feature type="coiled-coil region" evidence="17">
    <location>
        <begin position="1586"/>
        <end position="1620"/>
    </location>
</feature>
<feature type="compositionally biased region" description="Basic and acidic residues" evidence="18">
    <location>
        <begin position="1196"/>
        <end position="1214"/>
    </location>
</feature>
<keyword evidence="5" id="KW-0217">Developmental protein</keyword>
<dbReference type="InterPro" id="IPR042294">
    <property type="entry name" value="SETD2_animal"/>
</dbReference>
<reference evidence="23" key="1">
    <citation type="submission" date="2022-01" db="EMBL/GenBank/DDBJ databases">
        <authorList>
            <person name="King R."/>
        </authorList>
    </citation>
    <scope>NUCLEOTIDE SEQUENCE</scope>
</reference>
<feature type="compositionally biased region" description="Polar residues" evidence="18">
    <location>
        <begin position="508"/>
        <end position="517"/>
    </location>
</feature>
<dbReference type="Pfam" id="PF08236">
    <property type="entry name" value="SRI"/>
    <property type="match status" value="1"/>
</dbReference>
<feature type="domain" description="AWS" evidence="22">
    <location>
        <begin position="682"/>
        <end position="735"/>
    </location>
</feature>
<dbReference type="Gene3D" id="2.170.270.10">
    <property type="entry name" value="SET domain"/>
    <property type="match status" value="1"/>
</dbReference>
<feature type="region of interest" description="Disordered" evidence="18">
    <location>
        <begin position="476"/>
        <end position="652"/>
    </location>
</feature>
<evidence type="ECO:0000256" key="12">
    <source>
        <dbReference type="ARBA" id="ARBA00022833"/>
    </source>
</evidence>
<dbReference type="Proteomes" id="UP001152799">
    <property type="component" value="Chromosome 7"/>
</dbReference>
<dbReference type="GO" id="GO:0005694">
    <property type="term" value="C:chromosome"/>
    <property type="evidence" value="ECO:0007669"/>
    <property type="project" value="UniProtKB-SubCell"/>
</dbReference>
<dbReference type="SMART" id="SM00456">
    <property type="entry name" value="WW"/>
    <property type="match status" value="1"/>
</dbReference>
<evidence type="ECO:0000256" key="17">
    <source>
        <dbReference type="SAM" id="Coils"/>
    </source>
</evidence>
<feature type="compositionally biased region" description="Low complexity" evidence="18">
    <location>
        <begin position="1465"/>
        <end position="1481"/>
    </location>
</feature>
<dbReference type="SUPFAM" id="SSF51045">
    <property type="entry name" value="WW domain"/>
    <property type="match status" value="1"/>
</dbReference>
<dbReference type="CDD" id="cd00201">
    <property type="entry name" value="WW"/>
    <property type="match status" value="1"/>
</dbReference>
<keyword evidence="6" id="KW-0597">Phosphoprotein</keyword>
<evidence type="ECO:0000313" key="24">
    <source>
        <dbReference type="Proteomes" id="UP001152799"/>
    </source>
</evidence>
<feature type="region of interest" description="Disordered" evidence="18">
    <location>
        <begin position="298"/>
        <end position="318"/>
    </location>
</feature>
<evidence type="ECO:0000256" key="14">
    <source>
        <dbReference type="ARBA" id="ARBA00023015"/>
    </source>
</evidence>
<dbReference type="OrthoDB" id="308383at2759"/>
<evidence type="ECO:0000256" key="9">
    <source>
        <dbReference type="ARBA" id="ARBA00022691"/>
    </source>
</evidence>
<dbReference type="Gene3D" id="2.20.70.10">
    <property type="match status" value="1"/>
</dbReference>
<dbReference type="PROSITE" id="PS50020">
    <property type="entry name" value="WW_DOMAIN_2"/>
    <property type="match status" value="1"/>
</dbReference>
<dbReference type="PROSITE" id="PS01159">
    <property type="entry name" value="WW_DOMAIN_1"/>
    <property type="match status" value="1"/>
</dbReference>
<keyword evidence="24" id="KW-1185">Reference proteome</keyword>
<accession>A0A9N9MUG5</accession>
<keyword evidence="13" id="KW-0156">Chromatin regulator</keyword>
<evidence type="ECO:0000259" key="19">
    <source>
        <dbReference type="PROSITE" id="PS50020"/>
    </source>
</evidence>
<dbReference type="CDD" id="cd19172">
    <property type="entry name" value="SET_SETD2"/>
    <property type="match status" value="1"/>
</dbReference>
<feature type="region of interest" description="Disordered" evidence="18">
    <location>
        <begin position="1517"/>
        <end position="1538"/>
    </location>
</feature>
<proteinExistence type="predicted"/>
<feature type="compositionally biased region" description="Basic and acidic residues" evidence="18">
    <location>
        <begin position="1168"/>
        <end position="1185"/>
    </location>
</feature>
<feature type="region of interest" description="Disordered" evidence="18">
    <location>
        <begin position="40"/>
        <end position="69"/>
    </location>
</feature>
<dbReference type="SMART" id="SM00508">
    <property type="entry name" value="PostSET"/>
    <property type="match status" value="1"/>
</dbReference>
<dbReference type="GO" id="GO:0030154">
    <property type="term" value="P:cell differentiation"/>
    <property type="evidence" value="ECO:0007669"/>
    <property type="project" value="UniProtKB-KW"/>
</dbReference>
<dbReference type="SMART" id="SM00317">
    <property type="entry name" value="SET"/>
    <property type="match status" value="1"/>
</dbReference>
<dbReference type="PROSITE" id="PS50868">
    <property type="entry name" value="POST_SET"/>
    <property type="match status" value="1"/>
</dbReference>
<keyword evidence="8" id="KW-0808">Transferase</keyword>
<feature type="compositionally biased region" description="Acidic residues" evidence="18">
    <location>
        <begin position="881"/>
        <end position="900"/>
    </location>
</feature>
<evidence type="ECO:0000256" key="7">
    <source>
        <dbReference type="ARBA" id="ARBA00022603"/>
    </source>
</evidence>
<feature type="compositionally biased region" description="Basic residues" evidence="18">
    <location>
        <begin position="1636"/>
        <end position="1647"/>
    </location>
</feature>
<evidence type="ECO:0000256" key="16">
    <source>
        <dbReference type="ARBA" id="ARBA00023242"/>
    </source>
</evidence>
<evidence type="ECO:0000256" key="5">
    <source>
        <dbReference type="ARBA" id="ARBA00022473"/>
    </source>
</evidence>
<dbReference type="InterPro" id="IPR003616">
    <property type="entry name" value="Post-SET_dom"/>
</dbReference>
<dbReference type="Pfam" id="PF00397">
    <property type="entry name" value="WW"/>
    <property type="match status" value="1"/>
</dbReference>
<keyword evidence="4" id="KW-0158">Chromosome</keyword>
<dbReference type="InterPro" id="IPR046341">
    <property type="entry name" value="SET_dom_sf"/>
</dbReference>
<evidence type="ECO:0000256" key="2">
    <source>
        <dbReference type="ARBA" id="ARBA00004286"/>
    </source>
</evidence>
<keyword evidence="14" id="KW-0805">Transcription regulation</keyword>
<evidence type="ECO:0000313" key="23">
    <source>
        <dbReference type="EMBL" id="CAG9771752.1"/>
    </source>
</evidence>
<dbReference type="Pfam" id="PF00856">
    <property type="entry name" value="SET"/>
    <property type="match status" value="1"/>
</dbReference>
<feature type="domain" description="SET" evidence="20">
    <location>
        <begin position="737"/>
        <end position="854"/>
    </location>
</feature>
<feature type="compositionally biased region" description="Acidic residues" evidence="18">
    <location>
        <begin position="1482"/>
        <end position="1491"/>
    </location>
</feature>
<dbReference type="InterPro" id="IPR006560">
    <property type="entry name" value="AWS_dom"/>
</dbReference>
<evidence type="ECO:0000256" key="18">
    <source>
        <dbReference type="SAM" id="MobiDB-lite"/>
    </source>
</evidence>
<keyword evidence="7" id="KW-0489">Methyltransferase</keyword>
<feature type="region of interest" description="Disordered" evidence="18">
    <location>
        <begin position="1168"/>
        <end position="1216"/>
    </location>
</feature>
<keyword evidence="11" id="KW-0221">Differentiation</keyword>
<evidence type="ECO:0000256" key="6">
    <source>
        <dbReference type="ARBA" id="ARBA00022553"/>
    </source>
</evidence>
<dbReference type="PANTHER" id="PTHR46711">
    <property type="entry name" value="HISTONE-LYSINE N-METHYLTRANSFERASE SETD2"/>
    <property type="match status" value="1"/>
</dbReference>
<dbReference type="InterPro" id="IPR013257">
    <property type="entry name" value="SRI"/>
</dbReference>
<dbReference type="InterPro" id="IPR044437">
    <property type="entry name" value="SETD2/Set2_SET"/>
</dbReference>
<dbReference type="SUPFAM" id="SSF82199">
    <property type="entry name" value="SET domain"/>
    <property type="match status" value="1"/>
</dbReference>
<protein>
    <recommendedName>
        <fullName evidence="3">[histone H3]-lysine(36) N-trimethyltransferase</fullName>
        <ecNumber evidence="3">2.1.1.359</ecNumber>
    </recommendedName>
</protein>
<dbReference type="Pfam" id="PF17907">
    <property type="entry name" value="AWS"/>
    <property type="match status" value="1"/>
</dbReference>
<feature type="compositionally biased region" description="Basic residues" evidence="18">
    <location>
        <begin position="539"/>
        <end position="549"/>
    </location>
</feature>
<evidence type="ECO:0000256" key="1">
    <source>
        <dbReference type="ARBA" id="ARBA00004123"/>
    </source>
</evidence>
<dbReference type="EC" id="2.1.1.359" evidence="3"/>
<dbReference type="PANTHER" id="PTHR46711:SF1">
    <property type="entry name" value="HISTONE-LYSINE N-METHYLTRANSFERASE SETD2"/>
    <property type="match status" value="1"/>
</dbReference>
<dbReference type="PROSITE" id="PS50280">
    <property type="entry name" value="SET"/>
    <property type="match status" value="1"/>
</dbReference>
<evidence type="ECO:0000256" key="13">
    <source>
        <dbReference type="ARBA" id="ARBA00022853"/>
    </source>
</evidence>
<keyword evidence="17" id="KW-0175">Coiled coil</keyword>
<dbReference type="GO" id="GO:0140955">
    <property type="term" value="F:histone H3K36 trimethyltransferase activity"/>
    <property type="evidence" value="ECO:0007669"/>
    <property type="project" value="UniProtKB-EC"/>
</dbReference>
<evidence type="ECO:0000259" key="20">
    <source>
        <dbReference type="PROSITE" id="PS50280"/>
    </source>
</evidence>
<evidence type="ECO:0000256" key="11">
    <source>
        <dbReference type="ARBA" id="ARBA00022782"/>
    </source>
</evidence>
<evidence type="ECO:0000256" key="15">
    <source>
        <dbReference type="ARBA" id="ARBA00023163"/>
    </source>
</evidence>
<evidence type="ECO:0000259" key="22">
    <source>
        <dbReference type="PROSITE" id="PS51215"/>
    </source>
</evidence>
<comment type="subcellular location">
    <subcellularLocation>
        <location evidence="2">Chromosome</location>
    </subcellularLocation>
    <subcellularLocation>
        <location evidence="1">Nucleus</location>
    </subcellularLocation>
</comment>
<name>A0A9N9MUG5_9CUCU</name>
<evidence type="ECO:0000256" key="8">
    <source>
        <dbReference type="ARBA" id="ARBA00022679"/>
    </source>
</evidence>